<dbReference type="KEGG" id="ahel:Q31a_10810"/>
<name>A0A518G2K1_9BACT</name>
<dbReference type="PROSITE" id="PS51318">
    <property type="entry name" value="TAT"/>
    <property type="match status" value="1"/>
</dbReference>
<dbReference type="InterPro" id="IPR010869">
    <property type="entry name" value="DUF1501"/>
</dbReference>
<dbReference type="Proteomes" id="UP000318017">
    <property type="component" value="Chromosome"/>
</dbReference>
<dbReference type="SUPFAM" id="SSF53649">
    <property type="entry name" value="Alkaline phosphatase-like"/>
    <property type="match status" value="1"/>
</dbReference>
<evidence type="ECO:0000313" key="1">
    <source>
        <dbReference type="EMBL" id="QDV22790.1"/>
    </source>
</evidence>
<evidence type="ECO:0000313" key="2">
    <source>
        <dbReference type="Proteomes" id="UP000318017"/>
    </source>
</evidence>
<protein>
    <recommendedName>
        <fullName evidence="3">Sulfatase</fullName>
    </recommendedName>
</protein>
<sequence>MSTNPPIVSTSSRRQFLSHAGGGLGGVAFATLLAAEEPTRRQGLPQPNAKRVIQIFCPGGMSQVDTFDYKPELEKRAGKPFDPDGKLQFFASKPGNCQPSHWKFRQHGQSGRWVSDLFPKLATCVDDMAFIYSMQSKTALHGPACFMMNTGFTLPGFPSMGSWVTYGLGSEADDLPAFVVLPDPRGLPPGGVINWGAGFLPAEYQATALNTKESENPIADLFPPAQYKAKSPAAKRDSLALLQELNSQHLQQRSGNTELEARIKAYELAARMQLSAPEVTDTSTESNATLRLYDIAHPETGPFGRQCLQARRLVQRGVRFVQIYCGAENTVAKKIRPNWDSHEDLPRDHGYWGQVLDTGASALLKDLKSHGMLEDTLVICTTEFGRQPGAQGSAGQGRDHNSGAFTSWLAGGGIRGGVAYGATDELGFKAIQSPTYCYDLHATALHLLGIDHTKLTYYHNGIERRLTDVHGHVIQAII</sequence>
<dbReference type="PANTHER" id="PTHR43737:SF1">
    <property type="entry name" value="DUF1501 DOMAIN-CONTAINING PROTEIN"/>
    <property type="match status" value="1"/>
</dbReference>
<evidence type="ECO:0008006" key="3">
    <source>
        <dbReference type="Google" id="ProtNLM"/>
    </source>
</evidence>
<proteinExistence type="predicted"/>
<dbReference type="InterPro" id="IPR017850">
    <property type="entry name" value="Alkaline_phosphatase_core_sf"/>
</dbReference>
<dbReference type="RefSeq" id="WP_145074874.1">
    <property type="nucleotide sequence ID" value="NZ_CP036298.1"/>
</dbReference>
<dbReference type="PANTHER" id="PTHR43737">
    <property type="entry name" value="BLL7424 PROTEIN"/>
    <property type="match status" value="1"/>
</dbReference>
<dbReference type="OrthoDB" id="127333at2"/>
<dbReference type="InterPro" id="IPR006311">
    <property type="entry name" value="TAT_signal"/>
</dbReference>
<dbReference type="AlphaFoldDB" id="A0A518G2K1"/>
<dbReference type="Pfam" id="PF07394">
    <property type="entry name" value="DUF1501"/>
    <property type="match status" value="1"/>
</dbReference>
<gene>
    <name evidence="1" type="ORF">Q31a_10810</name>
</gene>
<accession>A0A518G2K1</accession>
<dbReference type="EMBL" id="CP036298">
    <property type="protein sequence ID" value="QDV22790.1"/>
    <property type="molecule type" value="Genomic_DNA"/>
</dbReference>
<reference evidence="1 2" key="1">
    <citation type="submission" date="2019-02" db="EMBL/GenBank/DDBJ databases">
        <title>Deep-cultivation of Planctomycetes and their phenomic and genomic characterization uncovers novel biology.</title>
        <authorList>
            <person name="Wiegand S."/>
            <person name="Jogler M."/>
            <person name="Boedeker C."/>
            <person name="Pinto D."/>
            <person name="Vollmers J."/>
            <person name="Rivas-Marin E."/>
            <person name="Kohn T."/>
            <person name="Peeters S.H."/>
            <person name="Heuer A."/>
            <person name="Rast P."/>
            <person name="Oberbeckmann S."/>
            <person name="Bunk B."/>
            <person name="Jeske O."/>
            <person name="Meyerdierks A."/>
            <person name="Storesund J.E."/>
            <person name="Kallscheuer N."/>
            <person name="Luecker S."/>
            <person name="Lage O.M."/>
            <person name="Pohl T."/>
            <person name="Merkel B.J."/>
            <person name="Hornburger P."/>
            <person name="Mueller R.-W."/>
            <person name="Bruemmer F."/>
            <person name="Labrenz M."/>
            <person name="Spormann A.M."/>
            <person name="Op den Camp H."/>
            <person name="Overmann J."/>
            <person name="Amann R."/>
            <person name="Jetten M.S.M."/>
            <person name="Mascher T."/>
            <person name="Medema M.H."/>
            <person name="Devos D.P."/>
            <person name="Kaster A.-K."/>
            <person name="Ovreas L."/>
            <person name="Rohde M."/>
            <person name="Galperin M.Y."/>
            <person name="Jogler C."/>
        </authorList>
    </citation>
    <scope>NUCLEOTIDE SEQUENCE [LARGE SCALE GENOMIC DNA]</scope>
    <source>
        <strain evidence="1 2">Q31a</strain>
    </source>
</reference>
<organism evidence="1 2">
    <name type="scientific">Aureliella helgolandensis</name>
    <dbReference type="NCBI Taxonomy" id="2527968"/>
    <lineage>
        <taxon>Bacteria</taxon>
        <taxon>Pseudomonadati</taxon>
        <taxon>Planctomycetota</taxon>
        <taxon>Planctomycetia</taxon>
        <taxon>Pirellulales</taxon>
        <taxon>Pirellulaceae</taxon>
        <taxon>Aureliella</taxon>
    </lineage>
</organism>
<keyword evidence="2" id="KW-1185">Reference proteome</keyword>